<dbReference type="InterPro" id="IPR014800">
    <property type="entry name" value="ASD1_dom"/>
</dbReference>
<evidence type="ECO:0000256" key="8">
    <source>
        <dbReference type="SAM" id="Coils"/>
    </source>
</evidence>
<feature type="region of interest" description="Disordered" evidence="9">
    <location>
        <begin position="605"/>
        <end position="642"/>
    </location>
</feature>
<dbReference type="STRING" id="9545.ENSMNEP00000030540"/>
<dbReference type="GO" id="GO:0000902">
    <property type="term" value="P:cell morphogenesis"/>
    <property type="evidence" value="ECO:0007669"/>
    <property type="project" value="TreeGrafter"/>
</dbReference>
<keyword evidence="8" id="KW-0175">Coiled coil</keyword>
<dbReference type="GeneID" id="105467164"/>
<feature type="region of interest" description="Disordered" evidence="9">
    <location>
        <begin position="240"/>
        <end position="260"/>
    </location>
</feature>
<dbReference type="Pfam" id="PF08688">
    <property type="entry name" value="ASD1"/>
    <property type="match status" value="1"/>
</dbReference>
<comment type="similarity">
    <text evidence="2">Belongs to the shroom family.</text>
</comment>
<proteinExistence type="inferred from homology"/>
<feature type="region of interest" description="Disordered" evidence="9">
    <location>
        <begin position="1028"/>
        <end position="1058"/>
    </location>
</feature>
<dbReference type="PROSITE" id="PS51306">
    <property type="entry name" value="ASD1"/>
    <property type="match status" value="1"/>
</dbReference>
<feature type="compositionally biased region" description="Pro residues" evidence="9">
    <location>
        <begin position="147"/>
        <end position="163"/>
    </location>
</feature>
<feature type="region of interest" description="Disordered" evidence="9">
    <location>
        <begin position="330"/>
        <end position="359"/>
    </location>
</feature>
<organism evidence="12 13">
    <name type="scientific">Macaca nemestrina</name>
    <name type="common">Pig-tailed macaque</name>
    <dbReference type="NCBI Taxonomy" id="9545"/>
    <lineage>
        <taxon>Eukaryota</taxon>
        <taxon>Metazoa</taxon>
        <taxon>Chordata</taxon>
        <taxon>Craniata</taxon>
        <taxon>Vertebrata</taxon>
        <taxon>Euteleostomi</taxon>
        <taxon>Mammalia</taxon>
        <taxon>Eutheria</taxon>
        <taxon>Euarchontoglires</taxon>
        <taxon>Primates</taxon>
        <taxon>Haplorrhini</taxon>
        <taxon>Catarrhini</taxon>
        <taxon>Cercopithecidae</taxon>
        <taxon>Cercopithecinae</taxon>
        <taxon>Macaca</taxon>
    </lineage>
</organism>
<feature type="coiled-coil region" evidence="8">
    <location>
        <begin position="948"/>
        <end position="978"/>
    </location>
</feature>
<feature type="compositionally biased region" description="Polar residues" evidence="9">
    <location>
        <begin position="185"/>
        <end position="197"/>
    </location>
</feature>
<feature type="region of interest" description="Disordered" evidence="9">
    <location>
        <begin position="482"/>
        <end position="520"/>
    </location>
</feature>
<feature type="region of interest" description="Disordered" evidence="9">
    <location>
        <begin position="284"/>
        <end position="315"/>
    </location>
</feature>
<evidence type="ECO:0000313" key="13">
    <source>
        <dbReference type="Proteomes" id="UP000233120"/>
    </source>
</evidence>
<dbReference type="Pfam" id="PF08687">
    <property type="entry name" value="ASD2"/>
    <property type="match status" value="1"/>
</dbReference>
<accession>A0A2K6D3Q2</accession>
<dbReference type="GO" id="GO:0005912">
    <property type="term" value="C:adherens junction"/>
    <property type="evidence" value="ECO:0007669"/>
    <property type="project" value="TreeGrafter"/>
</dbReference>
<feature type="coiled-coil region" evidence="8">
    <location>
        <begin position="861"/>
        <end position="888"/>
    </location>
</feature>
<keyword evidence="5 7" id="KW-0009">Actin-binding</keyword>
<evidence type="ECO:0000313" key="12">
    <source>
        <dbReference type="Ensembl" id="ENSMNEP00000030540.1"/>
    </source>
</evidence>
<keyword evidence="3" id="KW-0963">Cytoplasm</keyword>
<dbReference type="InterPro" id="IPR014799">
    <property type="entry name" value="ASD2_dom"/>
</dbReference>
<name>A0A2K6D3Q2_MACNE</name>
<dbReference type="GO" id="GO:0030864">
    <property type="term" value="C:cortical actin cytoskeleton"/>
    <property type="evidence" value="ECO:0007669"/>
    <property type="project" value="TreeGrafter"/>
</dbReference>
<protein>
    <submittedName>
        <fullName evidence="12">Shroom family member 1</fullName>
    </submittedName>
</protein>
<dbReference type="GO" id="GO:0051017">
    <property type="term" value="P:actin filament bundle assembly"/>
    <property type="evidence" value="ECO:0007669"/>
    <property type="project" value="TreeGrafter"/>
</dbReference>
<dbReference type="GeneTree" id="ENSGT00940000160656"/>
<feature type="compositionally biased region" description="Polar residues" evidence="9">
    <location>
        <begin position="623"/>
        <end position="637"/>
    </location>
</feature>
<feature type="compositionally biased region" description="Polar residues" evidence="9">
    <location>
        <begin position="485"/>
        <end position="494"/>
    </location>
</feature>
<dbReference type="OMA" id="CEQRASE"/>
<dbReference type="GO" id="GO:0043296">
    <property type="term" value="C:apical junction complex"/>
    <property type="evidence" value="ECO:0007669"/>
    <property type="project" value="TreeGrafter"/>
</dbReference>
<evidence type="ECO:0000256" key="5">
    <source>
        <dbReference type="ARBA" id="ARBA00023203"/>
    </source>
</evidence>
<keyword evidence="6" id="KW-0206">Cytoskeleton</keyword>
<evidence type="ECO:0000256" key="2">
    <source>
        <dbReference type="ARBA" id="ARBA00006469"/>
    </source>
</evidence>
<feature type="compositionally biased region" description="Polar residues" evidence="9">
    <location>
        <begin position="671"/>
        <end position="698"/>
    </location>
</feature>
<sequence length="1058" mass="112816">MERNGTGTGHKSPWWESKSWKRFGNGGLGEELIKGRVTQQVGGTRPWQLCFLGWARRGKLVAVRQLRARPGPPYRGRCQAPRDPAPSASRVLRMRWRPVGGRGSRPPNPSLRFLRPSARGHPARERTVHFSGLELGRPADATERRWLPPPRPDVAPPLRPQPEPGGGVGVGARGSDVTERPRVPRSSSRLEPQDLRSQPASALICGAMEALGPGGNRASPASSTSGLDLRHLSMRGDSAYSSFSAASSGPEPRTPSPGTDLLPYLDWDYVRVVCGGLGPAPPDAALSTSPRARPAVAAHSGPQPPEVPGTLGPLNRQATPLLYALAAEAKAATRDAEPPSPPASRAAYRQRLQGAQRRVLRATSFQRKELRMSLPARLRPTVPARPPATHPRSASLSHPGGEGEPARSRAPAPGTAGRGPLANQQRKWCFSEPGKLDSVGRGGGPAGECLGEACCSSGLPGPEPLEFQHPALAKFDHQVGWLPETQPQGSTDPDSGSLKLGDAYGPASRSRSASGEVLGSWGGSEGTIPIVQAVPQGAETPRPLFQTKFSRFLPQKEAAVVYPAEVPQSSPADGEQRVSETCIVHARLPSLPDEVFLEEAPLVRMRSPPDPHASQGPPASVHASDQQYGTGLGQRTGQAAVPPEYPLHECPGTAGADDCWQGVNGSVGISRPTSHIPTGTANDNISTVDPTGLTTNPPTAAESDLLKPLPADALGLSGNDTPGPPHKTALDRGTGQPGSRPPWPSQCLGELVQELARLDPSLLDPLASQPSPEPPLGLLDGLIPLAEVRAAMLPACGEAGEEAASTFEPGSYQFSFTQLPPAPQEESRLENPATHPVPDQPCGQGLLAPNNSIQGKKVELAALLQKMLQDLHTEQERLQGEAQAWARRQAALEAAVRQACAPRELERFSRFMADLERVLGLLLLLGSRLARVRRALARAASASDPDEQASLLQRLRLLQRQEEDAKELKDHVARRERAVREVLVRALPVEELRAYCALLAGKAAVLAQQRSLDERIRLLQDQLDAIRDDLGHHSPSPSPARPPGTCPPVQPPFPLLLT</sequence>
<dbReference type="PROSITE" id="PS51307">
    <property type="entry name" value="ASD2"/>
    <property type="match status" value="1"/>
</dbReference>
<dbReference type="KEGG" id="mni:105467164"/>
<dbReference type="Proteomes" id="UP000233120">
    <property type="component" value="Unassembled WGS sequence"/>
</dbReference>
<feature type="region of interest" description="Disordered" evidence="9">
    <location>
        <begin position="97"/>
        <end position="197"/>
    </location>
</feature>
<dbReference type="Gene3D" id="6.10.250.3120">
    <property type="match status" value="1"/>
</dbReference>
<feature type="domain" description="ASD1" evidence="10">
    <location>
        <begin position="352"/>
        <end position="440"/>
    </location>
</feature>
<dbReference type="GO" id="GO:0016324">
    <property type="term" value="C:apical plasma membrane"/>
    <property type="evidence" value="ECO:0007669"/>
    <property type="project" value="TreeGrafter"/>
</dbReference>
<feature type="region of interest" description="Disordered" evidence="9">
    <location>
        <begin position="379"/>
        <end position="426"/>
    </location>
</feature>
<reference evidence="12" key="1">
    <citation type="submission" date="2025-08" db="UniProtKB">
        <authorList>
            <consortium name="Ensembl"/>
        </authorList>
    </citation>
    <scope>IDENTIFICATION</scope>
</reference>
<reference evidence="12" key="2">
    <citation type="submission" date="2025-09" db="UniProtKB">
        <authorList>
            <consortium name="Ensembl"/>
        </authorList>
    </citation>
    <scope>IDENTIFICATION</scope>
</reference>
<dbReference type="Bgee" id="ENSMNEG00000038716">
    <property type="expression patterns" value="Expressed in cerebellum and 6 other cell types or tissues"/>
</dbReference>
<keyword evidence="13" id="KW-1185">Reference proteome</keyword>
<dbReference type="AlphaFoldDB" id="A0A2K6D3Q2"/>
<gene>
    <name evidence="12" type="primary">SHROOM1</name>
</gene>
<comment type="subcellular location">
    <subcellularLocation>
        <location evidence="1">Cytoplasm</location>
        <location evidence="1">Cytoskeleton</location>
    </subcellularLocation>
</comment>
<dbReference type="PANTHER" id="PTHR15012">
    <property type="entry name" value="APICAL PROTEIN/SHROOM-RELATED"/>
    <property type="match status" value="1"/>
</dbReference>
<evidence type="ECO:0000259" key="10">
    <source>
        <dbReference type="PROSITE" id="PS51306"/>
    </source>
</evidence>
<dbReference type="InterPro" id="IPR027685">
    <property type="entry name" value="Shroom_fam"/>
</dbReference>
<evidence type="ECO:0000256" key="4">
    <source>
        <dbReference type="ARBA" id="ARBA00022701"/>
    </source>
</evidence>
<dbReference type="OrthoDB" id="10063560at2759"/>
<dbReference type="GO" id="GO:0051015">
    <property type="term" value="F:actin filament binding"/>
    <property type="evidence" value="ECO:0007669"/>
    <property type="project" value="InterPro"/>
</dbReference>
<dbReference type="GO" id="GO:0005874">
    <property type="term" value="C:microtubule"/>
    <property type="evidence" value="ECO:0007669"/>
    <property type="project" value="UniProtKB-KW"/>
</dbReference>
<evidence type="ECO:0000259" key="11">
    <source>
        <dbReference type="PROSITE" id="PS51307"/>
    </source>
</evidence>
<dbReference type="Ensembl" id="ENSMNET00000054959.1">
    <property type="protein sequence ID" value="ENSMNEP00000030540.1"/>
    <property type="gene ID" value="ENSMNEG00000038716.1"/>
</dbReference>
<evidence type="ECO:0000256" key="7">
    <source>
        <dbReference type="PROSITE-ProRule" id="PRU00637"/>
    </source>
</evidence>
<evidence type="ECO:0000256" key="6">
    <source>
        <dbReference type="ARBA" id="ARBA00023212"/>
    </source>
</evidence>
<feature type="region of interest" description="Disordered" evidence="9">
    <location>
        <begin position="670"/>
        <end position="746"/>
    </location>
</feature>
<feature type="compositionally biased region" description="Pro residues" evidence="9">
    <location>
        <begin position="1036"/>
        <end position="1058"/>
    </location>
</feature>
<feature type="domain" description="ASD2" evidence="11">
    <location>
        <begin position="749"/>
        <end position="1031"/>
    </location>
</feature>
<evidence type="ECO:0000256" key="1">
    <source>
        <dbReference type="ARBA" id="ARBA00004245"/>
    </source>
</evidence>
<dbReference type="PANTHER" id="PTHR15012:SF37">
    <property type="entry name" value="PROTEIN SHROOM1"/>
    <property type="match status" value="1"/>
</dbReference>
<keyword evidence="4" id="KW-0493">Microtubule</keyword>
<evidence type="ECO:0000256" key="9">
    <source>
        <dbReference type="SAM" id="MobiDB-lite"/>
    </source>
</evidence>
<evidence type="ECO:0000256" key="3">
    <source>
        <dbReference type="ARBA" id="ARBA00022490"/>
    </source>
</evidence>